<proteinExistence type="inferred from homology"/>
<gene>
    <name evidence="11" type="ORF">EWM63_02040</name>
</gene>
<evidence type="ECO:0000256" key="7">
    <source>
        <dbReference type="ARBA" id="ARBA00023239"/>
    </source>
</evidence>
<dbReference type="Gene3D" id="2.160.20.10">
    <property type="entry name" value="Single-stranded right-handed beta-helix, Pectin lyase-like"/>
    <property type="match status" value="1"/>
</dbReference>
<keyword evidence="4" id="KW-0479">Metal-binding</keyword>
<dbReference type="OrthoDB" id="9762467at2"/>
<evidence type="ECO:0000256" key="2">
    <source>
        <dbReference type="ARBA" id="ARBA00004613"/>
    </source>
</evidence>
<feature type="region of interest" description="Disordered" evidence="9">
    <location>
        <begin position="420"/>
        <end position="457"/>
    </location>
</feature>
<comment type="subcellular location">
    <subcellularLocation>
        <location evidence="2">Secreted</location>
    </subcellularLocation>
</comment>
<keyword evidence="12" id="KW-1185">Reference proteome</keyword>
<evidence type="ECO:0000259" key="10">
    <source>
        <dbReference type="Pfam" id="PF13229"/>
    </source>
</evidence>
<dbReference type="GO" id="GO:0016837">
    <property type="term" value="F:carbon-oxygen lyase activity, acting on polysaccharides"/>
    <property type="evidence" value="ECO:0007669"/>
    <property type="project" value="TreeGrafter"/>
</dbReference>
<dbReference type="PANTHER" id="PTHR40088">
    <property type="entry name" value="PECTATE LYASE (EUROFUNG)"/>
    <property type="match status" value="1"/>
</dbReference>
<evidence type="ECO:0000256" key="4">
    <source>
        <dbReference type="ARBA" id="ARBA00022723"/>
    </source>
</evidence>
<evidence type="ECO:0000256" key="5">
    <source>
        <dbReference type="ARBA" id="ARBA00022729"/>
    </source>
</evidence>
<dbReference type="InterPro" id="IPR059226">
    <property type="entry name" value="Choice_anch_Q_dom"/>
</dbReference>
<comment type="similarity">
    <text evidence="8">Belongs to the polysaccharide lyase 9 family.</text>
</comment>
<dbReference type="PANTHER" id="PTHR40088:SF1">
    <property type="entry name" value="PECTATE LYASE PEL9"/>
    <property type="match status" value="1"/>
</dbReference>
<organism evidence="11 12">
    <name type="scientific">Pseudoduganella lutea</name>
    <dbReference type="NCBI Taxonomy" id="321985"/>
    <lineage>
        <taxon>Bacteria</taxon>
        <taxon>Pseudomonadati</taxon>
        <taxon>Pseudomonadota</taxon>
        <taxon>Betaproteobacteria</taxon>
        <taxon>Burkholderiales</taxon>
        <taxon>Oxalobacteraceae</taxon>
        <taxon>Telluria group</taxon>
        <taxon>Pseudoduganella</taxon>
    </lineage>
</organism>
<evidence type="ECO:0000313" key="11">
    <source>
        <dbReference type="EMBL" id="QBE67021.1"/>
    </source>
</evidence>
<feature type="domain" description="Right handed beta helix" evidence="10">
    <location>
        <begin position="146"/>
        <end position="254"/>
    </location>
</feature>
<keyword evidence="6" id="KW-0106">Calcium</keyword>
<dbReference type="InterPro" id="IPR011050">
    <property type="entry name" value="Pectin_lyase_fold/virulence"/>
</dbReference>
<evidence type="ECO:0000256" key="9">
    <source>
        <dbReference type="SAM" id="MobiDB-lite"/>
    </source>
</evidence>
<dbReference type="AlphaFoldDB" id="A0A4P6L5R3"/>
<keyword evidence="7" id="KW-0456">Lyase</keyword>
<dbReference type="SUPFAM" id="SSF51126">
    <property type="entry name" value="Pectin lyase-like"/>
    <property type="match status" value="1"/>
</dbReference>
<sequence length="457" mass="50119">MFRWIPLLLALSAAAEARDWHVSPKGSDDNSGTSANAPFRTLQKAESVVEPGDVVLIGGGIYRSEPDADRGHNTALLKVRKSGRPDAWITWKARKGEKPDLRSRQWSAIEVNGSYHVFDGLTVTGHNDELVLLKAIEASKKPGFDAEHNTNGIFVEGRNNPPDSKPHHIVVRNCTVSKMPGGGIVVIEADYVTVEDNKVFENAWYMRYGGSGITFLNNWAFDDKPGYHIIVRRNVVWNNKTMVPWERIGKLSDGNGILLDVSDPDDAGGATNPNADAVVEKETAATATAAPAAKPKRPLWKNRALVANNLSAFNGGSGIHTFRTSHVDIVNNTTYWNGAVVGYEELFPNRSRDIVILNNIIVPRPGAKVTSNNRNTDIRWDYNLYPVAQDVIRGPNDIVADPRFVDPYTDLRRADFRVKPGSAAIGSGTGDVAQPDDLAGARRPQGKGRDRGAYEQR</sequence>
<dbReference type="GO" id="GO:0005576">
    <property type="term" value="C:extracellular region"/>
    <property type="evidence" value="ECO:0007669"/>
    <property type="project" value="UniProtKB-SubCell"/>
</dbReference>
<evidence type="ECO:0000256" key="8">
    <source>
        <dbReference type="ARBA" id="ARBA00038263"/>
    </source>
</evidence>
<name>A0A4P6L5R3_9BURK</name>
<accession>A0A4P6L5R3</accession>
<feature type="compositionally biased region" description="Basic and acidic residues" evidence="9">
    <location>
        <begin position="447"/>
        <end position="457"/>
    </location>
</feature>
<evidence type="ECO:0000256" key="1">
    <source>
        <dbReference type="ARBA" id="ARBA00001913"/>
    </source>
</evidence>
<dbReference type="InterPro" id="IPR052052">
    <property type="entry name" value="Polysaccharide_Lyase_9"/>
</dbReference>
<evidence type="ECO:0000256" key="6">
    <source>
        <dbReference type="ARBA" id="ARBA00022837"/>
    </source>
</evidence>
<protein>
    <recommendedName>
        <fullName evidence="10">Right handed beta helix domain-containing protein</fullName>
    </recommendedName>
</protein>
<dbReference type="KEGG" id="plue:EWM63_02040"/>
<dbReference type="InterPro" id="IPR006626">
    <property type="entry name" value="PbH1"/>
</dbReference>
<evidence type="ECO:0000256" key="3">
    <source>
        <dbReference type="ARBA" id="ARBA00022525"/>
    </source>
</evidence>
<evidence type="ECO:0000313" key="12">
    <source>
        <dbReference type="Proteomes" id="UP000290637"/>
    </source>
</evidence>
<keyword evidence="5" id="KW-0732">Signal</keyword>
<reference evidence="11 12" key="1">
    <citation type="submission" date="2019-02" db="EMBL/GenBank/DDBJ databases">
        <title>Draft Genome Sequences of Six Type Strains of the Genus Massilia.</title>
        <authorList>
            <person name="Miess H."/>
            <person name="Frediansyhah A."/>
            <person name="Gross H."/>
        </authorList>
    </citation>
    <scope>NUCLEOTIDE SEQUENCE [LARGE SCALE GENOMIC DNA]</scope>
    <source>
        <strain evidence="11 12">DSM 17473</strain>
    </source>
</reference>
<keyword evidence="3" id="KW-0964">Secreted</keyword>
<dbReference type="GO" id="GO:0046872">
    <property type="term" value="F:metal ion binding"/>
    <property type="evidence" value="ECO:0007669"/>
    <property type="project" value="UniProtKB-KW"/>
</dbReference>
<dbReference type="NCBIfam" id="NF041518">
    <property type="entry name" value="choice_anch_Q"/>
    <property type="match status" value="1"/>
</dbReference>
<dbReference type="Proteomes" id="UP000290637">
    <property type="component" value="Chromosome"/>
</dbReference>
<comment type="cofactor">
    <cofactor evidence="1">
        <name>Ca(2+)</name>
        <dbReference type="ChEBI" id="CHEBI:29108"/>
    </cofactor>
</comment>
<dbReference type="EMBL" id="CP035913">
    <property type="protein sequence ID" value="QBE67021.1"/>
    <property type="molecule type" value="Genomic_DNA"/>
</dbReference>
<dbReference type="SMART" id="SM00710">
    <property type="entry name" value="PbH1"/>
    <property type="match status" value="5"/>
</dbReference>
<dbReference type="InterPro" id="IPR039448">
    <property type="entry name" value="Beta_helix"/>
</dbReference>
<dbReference type="InterPro" id="IPR012334">
    <property type="entry name" value="Pectin_lyas_fold"/>
</dbReference>
<dbReference type="Pfam" id="PF13229">
    <property type="entry name" value="Beta_helix"/>
    <property type="match status" value="1"/>
</dbReference>